<evidence type="ECO:0000256" key="4">
    <source>
        <dbReference type="ARBA" id="ARBA00022833"/>
    </source>
</evidence>
<keyword evidence="4" id="KW-0862">Zinc</keyword>
<dbReference type="Proteomes" id="UP001595681">
    <property type="component" value="Unassembled WGS sequence"/>
</dbReference>
<dbReference type="InterPro" id="IPR008567">
    <property type="entry name" value="BKACE"/>
</dbReference>
<reference evidence="6" key="1">
    <citation type="journal article" date="2019" name="Int. J. Syst. Evol. Microbiol.">
        <title>The Global Catalogue of Microorganisms (GCM) 10K type strain sequencing project: providing services to taxonomists for standard genome sequencing and annotation.</title>
        <authorList>
            <consortium name="The Broad Institute Genomics Platform"/>
            <consortium name="The Broad Institute Genome Sequencing Center for Infectious Disease"/>
            <person name="Wu L."/>
            <person name="Ma J."/>
        </authorList>
    </citation>
    <scope>NUCLEOTIDE SEQUENCE [LARGE SCALE GENOMIC DNA]</scope>
    <source>
        <strain evidence="6">CCM 7491</strain>
    </source>
</reference>
<sequence length="65" mass="6809">MPMAAQSMLLGGNIRVGFEDTIYLRRGQMAANNGGHGALAVEMVDRMGGDIASAGETRAMLGLKQ</sequence>
<keyword evidence="6" id="KW-1185">Reference proteome</keyword>
<name>A0ABV7NN92_9SPHN</name>
<dbReference type="PANTHER" id="PTHR37418">
    <property type="entry name" value="3-KETO-5-AMINOHEXANOATE CLEAVAGE ENZYME-RELATED"/>
    <property type="match status" value="1"/>
</dbReference>
<organism evidence="5 6">
    <name type="scientific">Sphingobium rhizovicinum</name>
    <dbReference type="NCBI Taxonomy" id="432308"/>
    <lineage>
        <taxon>Bacteria</taxon>
        <taxon>Pseudomonadati</taxon>
        <taxon>Pseudomonadota</taxon>
        <taxon>Alphaproteobacteria</taxon>
        <taxon>Sphingomonadales</taxon>
        <taxon>Sphingomonadaceae</taxon>
        <taxon>Sphingobium</taxon>
    </lineage>
</organism>
<evidence type="ECO:0000313" key="5">
    <source>
        <dbReference type="EMBL" id="MFC3444473.1"/>
    </source>
</evidence>
<gene>
    <name evidence="5" type="ORF">ACFOKF_25380</name>
</gene>
<comment type="cofactor">
    <cofactor evidence="1">
        <name>Zn(2+)</name>
        <dbReference type="ChEBI" id="CHEBI:29105"/>
    </cofactor>
</comment>
<dbReference type="InterPro" id="IPR013785">
    <property type="entry name" value="Aldolase_TIM"/>
</dbReference>
<keyword evidence="2" id="KW-0808">Transferase</keyword>
<evidence type="ECO:0000256" key="3">
    <source>
        <dbReference type="ARBA" id="ARBA00022723"/>
    </source>
</evidence>
<comment type="caution">
    <text evidence="5">The sequence shown here is derived from an EMBL/GenBank/DDBJ whole genome shotgun (WGS) entry which is preliminary data.</text>
</comment>
<accession>A0ABV7NN92</accession>
<proteinExistence type="predicted"/>
<evidence type="ECO:0000313" key="6">
    <source>
        <dbReference type="Proteomes" id="UP001595681"/>
    </source>
</evidence>
<protein>
    <submittedName>
        <fullName evidence="5">3-keto-5-aminohexanoate cleavage protein</fullName>
    </submittedName>
</protein>
<keyword evidence="3" id="KW-0479">Metal-binding</keyword>
<evidence type="ECO:0000256" key="2">
    <source>
        <dbReference type="ARBA" id="ARBA00022679"/>
    </source>
</evidence>
<dbReference type="Pfam" id="PF05853">
    <property type="entry name" value="BKACE"/>
    <property type="match status" value="1"/>
</dbReference>
<dbReference type="Gene3D" id="3.20.20.70">
    <property type="entry name" value="Aldolase class I"/>
    <property type="match status" value="1"/>
</dbReference>
<dbReference type="PANTHER" id="PTHR37418:SF2">
    <property type="entry name" value="3-KETO-5-AMINOHEXANOATE CLEAVAGE ENZYME"/>
    <property type="match status" value="1"/>
</dbReference>
<dbReference type="EMBL" id="JBHRVU010000007">
    <property type="protein sequence ID" value="MFC3444473.1"/>
    <property type="molecule type" value="Genomic_DNA"/>
</dbReference>
<dbReference type="RefSeq" id="WP_380799370.1">
    <property type="nucleotide sequence ID" value="NZ_JBHRVU010000007.1"/>
</dbReference>
<evidence type="ECO:0000256" key="1">
    <source>
        <dbReference type="ARBA" id="ARBA00001947"/>
    </source>
</evidence>